<dbReference type="PANTHER" id="PTHR20883:SF48">
    <property type="entry name" value="ECTOINE DIOXYGENASE"/>
    <property type="match status" value="1"/>
</dbReference>
<name>A0ABT6YKZ6_9BACT</name>
<keyword evidence="3" id="KW-1185">Reference proteome</keyword>
<dbReference type="RefSeq" id="WP_283369428.1">
    <property type="nucleotide sequence ID" value="NZ_JASHID010000004.1"/>
</dbReference>
<protein>
    <submittedName>
        <fullName evidence="2">Phytanoyl-CoA dioxygenase family protein</fullName>
    </submittedName>
</protein>
<comment type="caution">
    <text evidence="2">The sequence shown here is derived from an EMBL/GenBank/DDBJ whole genome shotgun (WGS) entry which is preliminary data.</text>
</comment>
<dbReference type="SUPFAM" id="SSF51197">
    <property type="entry name" value="Clavaminate synthase-like"/>
    <property type="match status" value="1"/>
</dbReference>
<dbReference type="GO" id="GO:0051213">
    <property type="term" value="F:dioxygenase activity"/>
    <property type="evidence" value="ECO:0007669"/>
    <property type="project" value="UniProtKB-KW"/>
</dbReference>
<dbReference type="EMBL" id="JASHID010000004">
    <property type="protein sequence ID" value="MDI9864220.1"/>
    <property type="molecule type" value="Genomic_DNA"/>
</dbReference>
<dbReference type="Pfam" id="PF05721">
    <property type="entry name" value="PhyH"/>
    <property type="match status" value="1"/>
</dbReference>
<sequence>MLTHEEVTFLDENGYLNLGKLLSTEQVQKINQRLDELMTQEGENAGAELADSKYIRHPKEEGADRLADLVNKGEIFDIFYTHPRVLAGIEAVLGQSFKLSSLNYRAAKPSKGLQKLHVDWKNAVSEGVFKVCNSIWLLDDFTENNGSTRIVPKTHRSSVLPEEVMTDPNDKHPDEIRIIAPAGSVFIFNSHVWHGGTTNYTNRDRRCIHSYFCTREQPQQIDQKRYITEKTLSRIGALGKYILDV</sequence>
<gene>
    <name evidence="2" type="ORF">QM480_07785</name>
</gene>
<keyword evidence="2" id="KW-0560">Oxidoreductase</keyword>
<dbReference type="Gene3D" id="2.60.120.620">
    <property type="entry name" value="q2cbj1_9rhob like domain"/>
    <property type="match status" value="1"/>
</dbReference>
<comment type="cofactor">
    <cofactor evidence="1">
        <name>Fe(2+)</name>
        <dbReference type="ChEBI" id="CHEBI:29033"/>
    </cofactor>
</comment>
<evidence type="ECO:0000313" key="3">
    <source>
        <dbReference type="Proteomes" id="UP001236569"/>
    </source>
</evidence>
<dbReference type="InterPro" id="IPR008775">
    <property type="entry name" value="Phytyl_CoA_dOase-like"/>
</dbReference>
<keyword evidence="2" id="KW-0223">Dioxygenase</keyword>
<reference evidence="2 3" key="1">
    <citation type="submission" date="2023-05" db="EMBL/GenBank/DDBJ databases">
        <title>Novel species of genus Flectobacillus isolated from stream in China.</title>
        <authorList>
            <person name="Lu H."/>
        </authorList>
    </citation>
    <scope>NUCLEOTIDE SEQUENCE [LARGE SCALE GENOMIC DNA]</scope>
    <source>
        <strain evidence="2 3">DC10W</strain>
    </source>
</reference>
<dbReference type="Proteomes" id="UP001236569">
    <property type="component" value="Unassembled WGS sequence"/>
</dbReference>
<proteinExistence type="predicted"/>
<accession>A0ABT6YKZ6</accession>
<evidence type="ECO:0000256" key="1">
    <source>
        <dbReference type="ARBA" id="ARBA00001954"/>
    </source>
</evidence>
<evidence type="ECO:0000313" key="2">
    <source>
        <dbReference type="EMBL" id="MDI9864220.1"/>
    </source>
</evidence>
<organism evidence="2 3">
    <name type="scientific">Flectobacillus longus</name>
    <dbReference type="NCBI Taxonomy" id="2984207"/>
    <lineage>
        <taxon>Bacteria</taxon>
        <taxon>Pseudomonadati</taxon>
        <taxon>Bacteroidota</taxon>
        <taxon>Cytophagia</taxon>
        <taxon>Cytophagales</taxon>
        <taxon>Flectobacillaceae</taxon>
        <taxon>Flectobacillus</taxon>
    </lineage>
</organism>
<dbReference type="PANTHER" id="PTHR20883">
    <property type="entry name" value="PHYTANOYL-COA DIOXYGENASE DOMAIN CONTAINING 1"/>
    <property type="match status" value="1"/>
</dbReference>